<name>A0A6B1DRI7_9CHLR</name>
<evidence type="ECO:0000313" key="3">
    <source>
        <dbReference type="EMBL" id="MYD90310.1"/>
    </source>
</evidence>
<dbReference type="SUPFAM" id="SSF103481">
    <property type="entry name" value="Multidrug resistance efflux transporter EmrE"/>
    <property type="match status" value="1"/>
</dbReference>
<feature type="transmembrane region" description="Helical" evidence="1">
    <location>
        <begin position="39"/>
        <end position="62"/>
    </location>
</feature>
<protein>
    <recommendedName>
        <fullName evidence="4">EamA family transporter</fullName>
    </recommendedName>
</protein>
<dbReference type="EMBL" id="VXPY01000056">
    <property type="protein sequence ID" value="MYD90310.1"/>
    <property type="molecule type" value="Genomic_DNA"/>
</dbReference>
<keyword evidence="1" id="KW-0812">Transmembrane</keyword>
<proteinExistence type="predicted"/>
<accession>A0A6B1DRI7</accession>
<feature type="chain" id="PRO_5025475295" description="EamA family transporter" evidence="2">
    <location>
        <begin position="27"/>
        <end position="153"/>
    </location>
</feature>
<reference evidence="3" key="1">
    <citation type="submission" date="2019-09" db="EMBL/GenBank/DDBJ databases">
        <title>Characterisation of the sponge microbiome using genome-centric metagenomics.</title>
        <authorList>
            <person name="Engelberts J.P."/>
            <person name="Robbins S.J."/>
            <person name="De Goeij J.M."/>
            <person name="Aranda M."/>
            <person name="Bell S.C."/>
            <person name="Webster N.S."/>
        </authorList>
    </citation>
    <scope>NUCLEOTIDE SEQUENCE</scope>
    <source>
        <strain evidence="3">SB0662_bin_9</strain>
    </source>
</reference>
<feature type="signal peptide" evidence="2">
    <location>
        <begin position="1"/>
        <end position="26"/>
    </location>
</feature>
<evidence type="ECO:0000256" key="2">
    <source>
        <dbReference type="SAM" id="SignalP"/>
    </source>
</evidence>
<feature type="transmembrane region" description="Helical" evidence="1">
    <location>
        <begin position="74"/>
        <end position="95"/>
    </location>
</feature>
<comment type="caution">
    <text evidence="3">The sequence shown here is derived from an EMBL/GenBank/DDBJ whole genome shotgun (WGS) entry which is preliminary data.</text>
</comment>
<dbReference type="InterPro" id="IPR037185">
    <property type="entry name" value="EmrE-like"/>
</dbReference>
<keyword evidence="2" id="KW-0732">Signal</keyword>
<keyword evidence="1" id="KW-1133">Transmembrane helix</keyword>
<feature type="transmembrane region" description="Helical" evidence="1">
    <location>
        <begin position="130"/>
        <end position="148"/>
    </location>
</feature>
<keyword evidence="1" id="KW-0472">Membrane</keyword>
<organism evidence="3">
    <name type="scientific">Caldilineaceae bacterium SB0662_bin_9</name>
    <dbReference type="NCBI Taxonomy" id="2605258"/>
    <lineage>
        <taxon>Bacteria</taxon>
        <taxon>Bacillati</taxon>
        <taxon>Chloroflexota</taxon>
        <taxon>Caldilineae</taxon>
        <taxon>Caldilineales</taxon>
        <taxon>Caldilineaceae</taxon>
    </lineage>
</organism>
<sequence>MNKEWLASFGLALLIASAGASGNAFFAWCQRKAMADTSPLVFVAMVAATYLFGAVVTVAILARVNPGQVTVAGWQWAVGGGLGLYITVLCFYFLYTRFGTAYYALYAVLAILTTTLYVGQVVLREPINRFHLISIALAIGAVVTFSLASNRSI</sequence>
<evidence type="ECO:0000256" key="1">
    <source>
        <dbReference type="SAM" id="Phobius"/>
    </source>
</evidence>
<gene>
    <name evidence="3" type="ORF">F4Y08_08250</name>
</gene>
<evidence type="ECO:0008006" key="4">
    <source>
        <dbReference type="Google" id="ProtNLM"/>
    </source>
</evidence>
<feature type="transmembrane region" description="Helical" evidence="1">
    <location>
        <begin position="101"/>
        <end position="123"/>
    </location>
</feature>
<dbReference type="AlphaFoldDB" id="A0A6B1DRI7"/>